<dbReference type="Pfam" id="PF07687">
    <property type="entry name" value="M20_dimer"/>
    <property type="match status" value="1"/>
</dbReference>
<keyword evidence="4 6" id="KW-0862">Zinc</keyword>
<organism evidence="8 9">
    <name type="scientific">Smittium simulii</name>
    <dbReference type="NCBI Taxonomy" id="133385"/>
    <lineage>
        <taxon>Eukaryota</taxon>
        <taxon>Fungi</taxon>
        <taxon>Fungi incertae sedis</taxon>
        <taxon>Zoopagomycota</taxon>
        <taxon>Kickxellomycotina</taxon>
        <taxon>Harpellomycetes</taxon>
        <taxon>Harpellales</taxon>
        <taxon>Legeriomycetaceae</taxon>
        <taxon>Smittium</taxon>
    </lineage>
</organism>
<dbReference type="GO" id="GO:0005737">
    <property type="term" value="C:cytoplasm"/>
    <property type="evidence" value="ECO:0007669"/>
    <property type="project" value="InterPro"/>
</dbReference>
<dbReference type="SUPFAM" id="SSF55031">
    <property type="entry name" value="Bacterial exopeptidase dimerisation domain"/>
    <property type="match status" value="1"/>
</dbReference>
<comment type="cofactor">
    <cofactor evidence="6">
        <name>Zn(2+)</name>
        <dbReference type="ChEBI" id="CHEBI:29105"/>
    </cofactor>
    <text evidence="6">Binds 2 Zn(2+) ions per subunit.</text>
</comment>
<feature type="binding site" evidence="6">
    <location>
        <position position="148"/>
    </location>
    <ligand>
        <name>Zn(2+)</name>
        <dbReference type="ChEBI" id="CHEBI:29105"/>
        <label>2</label>
    </ligand>
</feature>
<dbReference type="GO" id="GO:0004046">
    <property type="term" value="F:aminoacylase activity"/>
    <property type="evidence" value="ECO:0007669"/>
    <property type="project" value="InterPro"/>
</dbReference>
<comment type="caution">
    <text evidence="8">The sequence shown here is derived from an EMBL/GenBank/DDBJ whole genome shotgun (WGS) entry which is preliminary data.</text>
</comment>
<dbReference type="PANTHER" id="PTHR45892:SF1">
    <property type="entry name" value="AMINOACYLASE-1"/>
    <property type="match status" value="1"/>
</dbReference>
<dbReference type="SUPFAM" id="SSF53187">
    <property type="entry name" value="Zn-dependent exopeptidases"/>
    <property type="match status" value="1"/>
</dbReference>
<dbReference type="AlphaFoldDB" id="A0A2T9Y8B0"/>
<dbReference type="OrthoDB" id="10059875at2759"/>
<dbReference type="EMBL" id="MBFR01000373">
    <property type="protein sequence ID" value="PVU88555.1"/>
    <property type="molecule type" value="Genomic_DNA"/>
</dbReference>
<accession>A0A2T9Y8B0</accession>
<evidence type="ECO:0000256" key="1">
    <source>
        <dbReference type="ARBA" id="ARBA00006247"/>
    </source>
</evidence>
<feature type="domain" description="Peptidase M20 dimerisation" evidence="7">
    <location>
        <begin position="188"/>
        <end position="303"/>
    </location>
</feature>
<dbReference type="STRING" id="133385.A0A2T9Y8B0"/>
<evidence type="ECO:0000259" key="7">
    <source>
        <dbReference type="Pfam" id="PF07687"/>
    </source>
</evidence>
<evidence type="ECO:0000256" key="5">
    <source>
        <dbReference type="PIRSR" id="PIRSR036696-1"/>
    </source>
</evidence>
<dbReference type="PIRSF" id="PIRSF036696">
    <property type="entry name" value="ACY-1"/>
    <property type="match status" value="1"/>
</dbReference>
<keyword evidence="9" id="KW-1185">Reference proteome</keyword>
<dbReference type="GO" id="GO:0006520">
    <property type="term" value="P:amino acid metabolic process"/>
    <property type="evidence" value="ECO:0007669"/>
    <property type="project" value="InterPro"/>
</dbReference>
<dbReference type="InterPro" id="IPR011650">
    <property type="entry name" value="Peptidase_M20_dimer"/>
</dbReference>
<dbReference type="InterPro" id="IPR052083">
    <property type="entry name" value="Aminoacylase-1_M20A"/>
</dbReference>
<feature type="binding site" evidence="6">
    <location>
        <position position="76"/>
    </location>
    <ligand>
        <name>Zn(2+)</name>
        <dbReference type="ChEBI" id="CHEBI:29105"/>
        <label>1</label>
    </ligand>
</feature>
<proteinExistence type="inferred from homology"/>
<dbReference type="InterPro" id="IPR002933">
    <property type="entry name" value="Peptidase_M20"/>
</dbReference>
<name>A0A2T9Y8B0_9FUNG</name>
<comment type="similarity">
    <text evidence="1">Belongs to the peptidase M20A family.</text>
</comment>
<dbReference type="Pfam" id="PF01546">
    <property type="entry name" value="Peptidase_M20"/>
    <property type="match status" value="1"/>
</dbReference>
<dbReference type="Gene3D" id="3.30.70.360">
    <property type="match status" value="1"/>
</dbReference>
<dbReference type="Proteomes" id="UP000245383">
    <property type="component" value="Unassembled WGS sequence"/>
</dbReference>
<feature type="binding site" evidence="6">
    <location>
        <position position="113"/>
    </location>
    <ligand>
        <name>Zn(2+)</name>
        <dbReference type="ChEBI" id="CHEBI:29105"/>
        <label>2</label>
    </ligand>
</feature>
<keyword evidence="2" id="KW-0963">Cytoplasm</keyword>
<evidence type="ECO:0000256" key="3">
    <source>
        <dbReference type="ARBA" id="ARBA00022723"/>
    </source>
</evidence>
<gene>
    <name evidence="8" type="ORF">BB561_005786</name>
</gene>
<dbReference type="Gene3D" id="3.40.630.10">
    <property type="entry name" value="Zn peptidases"/>
    <property type="match status" value="1"/>
</dbReference>
<dbReference type="InterPro" id="IPR010159">
    <property type="entry name" value="N-acyl_aa_amidohydrolase"/>
</dbReference>
<feature type="active site" evidence="5">
    <location>
        <position position="78"/>
    </location>
</feature>
<feature type="active site" description="Proton acceptor" evidence="5">
    <location>
        <position position="147"/>
    </location>
</feature>
<dbReference type="NCBIfam" id="TIGR01880">
    <property type="entry name" value="Ac-peptdase-euk"/>
    <property type="match status" value="1"/>
</dbReference>
<dbReference type="GO" id="GO:0046872">
    <property type="term" value="F:metal ion binding"/>
    <property type="evidence" value="ECO:0007669"/>
    <property type="project" value="UniProtKB-KW"/>
</dbReference>
<dbReference type="InterPro" id="IPR036264">
    <property type="entry name" value="Bact_exopeptidase_dim_dom"/>
</dbReference>
<feature type="binding site" evidence="6">
    <location>
        <position position="113"/>
    </location>
    <ligand>
        <name>Zn(2+)</name>
        <dbReference type="ChEBI" id="CHEBI:29105"/>
        <label>1</label>
    </ligand>
</feature>
<evidence type="ECO:0000256" key="6">
    <source>
        <dbReference type="PIRSR" id="PIRSR036696-2"/>
    </source>
</evidence>
<dbReference type="PANTHER" id="PTHR45892">
    <property type="entry name" value="AMINOACYLASE-1"/>
    <property type="match status" value="1"/>
</dbReference>
<evidence type="ECO:0000256" key="2">
    <source>
        <dbReference type="ARBA" id="ARBA00022490"/>
    </source>
</evidence>
<evidence type="ECO:0000313" key="8">
    <source>
        <dbReference type="EMBL" id="PVU88555.1"/>
    </source>
</evidence>
<keyword evidence="3 6" id="KW-0479">Metal-binding</keyword>
<protein>
    <recommendedName>
        <fullName evidence="7">Peptidase M20 dimerisation domain-containing protein</fullName>
    </recommendedName>
</protein>
<sequence length="405" mass="44985">MTVTEPASVSRFRDFLKIRTELPNAAYHECADFLVNQAKDIGLEYNVVEPVKGKPVVILRLPGTDSSLKSLMLSCHVDVVPVFEEFWSYPPFSAERVPTEDGDFKIYARGSQDMKITGSMYLEAIRNIIASGQKLKRDVYCVFSPDEEIGGRDGVKAFVETEEFRKINAGFDLDEGLLGADDRYTFLYAERTISQVVFTANGNTGHGSQFIEGTAIEKLLPVISTMMELREKNRLQLMSIETDQSNLRSGEVTSINLTALSGGKLANVVPATFSVTFDIRVTPNEDLAKFQAFLRNLAESNGVEMQLVLQGEGRTITEIDRSNKFIDTFYTSLAKRNIDPVPIICPGGTDARHVRPKGVPAFGFCPVNNHPILAHVHDEHVFESGYLKGIEIYTDLIADLANVDE</sequence>
<dbReference type="Gene3D" id="1.10.150.900">
    <property type="match status" value="1"/>
</dbReference>
<reference evidence="8 9" key="1">
    <citation type="journal article" date="2018" name="MBio">
        <title>Comparative Genomics Reveals the Core Gene Toolbox for the Fungus-Insect Symbiosis.</title>
        <authorList>
            <person name="Wang Y."/>
            <person name="Stata M."/>
            <person name="Wang W."/>
            <person name="Stajich J.E."/>
            <person name="White M.M."/>
            <person name="Moncalvo J.M."/>
        </authorList>
    </citation>
    <scope>NUCLEOTIDE SEQUENCE [LARGE SCALE GENOMIC DNA]</scope>
    <source>
        <strain evidence="8 9">SWE-8-4</strain>
    </source>
</reference>
<feature type="binding site" evidence="6">
    <location>
        <position position="375"/>
    </location>
    <ligand>
        <name>Zn(2+)</name>
        <dbReference type="ChEBI" id="CHEBI:29105"/>
        <label>2</label>
    </ligand>
</feature>
<evidence type="ECO:0000313" key="9">
    <source>
        <dbReference type="Proteomes" id="UP000245383"/>
    </source>
</evidence>
<evidence type="ECO:0000256" key="4">
    <source>
        <dbReference type="ARBA" id="ARBA00022833"/>
    </source>
</evidence>
<feature type="binding site" evidence="6">
    <location>
        <position position="175"/>
    </location>
    <ligand>
        <name>Zn(2+)</name>
        <dbReference type="ChEBI" id="CHEBI:29105"/>
        <label>1</label>
    </ligand>
</feature>